<organism evidence="1 2">
    <name type="scientific">Pelomonas lactea</name>
    <dbReference type="NCBI Taxonomy" id="3299030"/>
    <lineage>
        <taxon>Bacteria</taxon>
        <taxon>Pseudomonadati</taxon>
        <taxon>Pseudomonadota</taxon>
        <taxon>Betaproteobacteria</taxon>
        <taxon>Burkholderiales</taxon>
        <taxon>Sphaerotilaceae</taxon>
        <taxon>Roseateles</taxon>
    </lineage>
</organism>
<dbReference type="EMBL" id="JBIGHX010000002">
    <property type="protein sequence ID" value="MFG6461135.1"/>
    <property type="molecule type" value="Genomic_DNA"/>
</dbReference>
<dbReference type="RefSeq" id="WP_394509994.1">
    <property type="nucleotide sequence ID" value="NZ_JBIGHX010000002.1"/>
</dbReference>
<evidence type="ECO:0000313" key="2">
    <source>
        <dbReference type="Proteomes" id="UP001606302"/>
    </source>
</evidence>
<name>A0ABW7GGP9_9BURK</name>
<proteinExistence type="predicted"/>
<gene>
    <name evidence="1" type="ORF">ACG04Q_06080</name>
</gene>
<accession>A0ABW7GGP9</accession>
<comment type="caution">
    <text evidence="1">The sequence shown here is derived from an EMBL/GenBank/DDBJ whole genome shotgun (WGS) entry which is preliminary data.</text>
</comment>
<reference evidence="1 2" key="1">
    <citation type="submission" date="2024-08" db="EMBL/GenBank/DDBJ databases">
        <authorList>
            <person name="Lu H."/>
        </authorList>
    </citation>
    <scope>NUCLEOTIDE SEQUENCE [LARGE SCALE GENOMIC DNA]</scope>
    <source>
        <strain evidence="1 2">DXS20W</strain>
    </source>
</reference>
<protein>
    <submittedName>
        <fullName evidence="1">Type II secretion system protein</fullName>
    </submittedName>
</protein>
<dbReference type="Proteomes" id="UP001606302">
    <property type="component" value="Unassembled WGS sequence"/>
</dbReference>
<sequence length="190" mass="19714">MHLPRRALGLTLIELLLFIAIVGIALAAMLRVFTTATAGSADPMIRRQQLAIAESLLREVQLMPFTWCDPSAPNVATATAATSAECGGTVEAPGPEASETRYGPTTYFNNVNDYHGFTMSGISDIAGNAVSGLAGYSASVTVAAAALDTLTAASGDALKITVTVTPPGNRAADAVVLQGWRTRYAPNSPF</sequence>
<evidence type="ECO:0000313" key="1">
    <source>
        <dbReference type="EMBL" id="MFG6461135.1"/>
    </source>
</evidence>
<keyword evidence="2" id="KW-1185">Reference proteome</keyword>